<dbReference type="GO" id="GO:0051015">
    <property type="term" value="F:actin filament binding"/>
    <property type="evidence" value="ECO:0007669"/>
    <property type="project" value="TreeGrafter"/>
</dbReference>
<name>A0AB34K0L4_PRYPA</name>
<dbReference type="Proteomes" id="UP001515480">
    <property type="component" value="Unassembled WGS sequence"/>
</dbReference>
<dbReference type="PROSITE" id="PS50106">
    <property type="entry name" value="PDZ"/>
    <property type="match status" value="3"/>
</dbReference>
<feature type="compositionally biased region" description="Basic and acidic residues" evidence="7">
    <location>
        <begin position="783"/>
        <end position="796"/>
    </location>
</feature>
<dbReference type="SUPFAM" id="SSF50156">
    <property type="entry name" value="PDZ domain-like"/>
    <property type="match status" value="3"/>
</dbReference>
<feature type="domain" description="PDZ" evidence="9">
    <location>
        <begin position="1347"/>
        <end position="1438"/>
    </location>
</feature>
<dbReference type="GO" id="GO:0000146">
    <property type="term" value="F:microfilament motor activity"/>
    <property type="evidence" value="ECO:0007669"/>
    <property type="project" value="TreeGrafter"/>
</dbReference>
<dbReference type="PANTHER" id="PTHR13140">
    <property type="entry name" value="MYOSIN"/>
    <property type="match status" value="1"/>
</dbReference>
<feature type="compositionally biased region" description="Low complexity" evidence="7">
    <location>
        <begin position="1032"/>
        <end position="1045"/>
    </location>
</feature>
<evidence type="ECO:0000256" key="3">
    <source>
        <dbReference type="ARBA" id="ARBA00023123"/>
    </source>
</evidence>
<dbReference type="Gene3D" id="1.20.5.4820">
    <property type="match status" value="1"/>
</dbReference>
<feature type="binding site" evidence="6">
    <location>
        <begin position="115"/>
        <end position="122"/>
    </location>
    <ligand>
        <name>ATP</name>
        <dbReference type="ChEBI" id="CHEBI:30616"/>
    </ligand>
</feature>
<dbReference type="PROSITE" id="PS51456">
    <property type="entry name" value="MYOSIN_MOTOR"/>
    <property type="match status" value="1"/>
</dbReference>
<feature type="domain" description="Myosin motor" evidence="10">
    <location>
        <begin position="20"/>
        <end position="718"/>
    </location>
</feature>
<dbReference type="PANTHER" id="PTHR13140:SF706">
    <property type="entry name" value="DILUTE CLASS UNCONVENTIONAL MYOSIN, ISOFORM C"/>
    <property type="match status" value="1"/>
</dbReference>
<dbReference type="PRINTS" id="PR00193">
    <property type="entry name" value="MYOSINHEAVY"/>
</dbReference>
<feature type="region of interest" description="Disordered" evidence="7">
    <location>
        <begin position="783"/>
        <end position="823"/>
    </location>
</feature>
<accession>A0AB34K0L4</accession>
<keyword evidence="1 6" id="KW-0547">Nucleotide-binding</keyword>
<evidence type="ECO:0000256" key="7">
    <source>
        <dbReference type="SAM" id="MobiDB-lite"/>
    </source>
</evidence>
<dbReference type="Gene3D" id="3.40.850.10">
    <property type="entry name" value="Kinesin motor domain"/>
    <property type="match status" value="1"/>
</dbReference>
<dbReference type="InterPro" id="IPR036961">
    <property type="entry name" value="Kinesin_motor_dom_sf"/>
</dbReference>
<dbReference type="Gene3D" id="1.10.10.820">
    <property type="match status" value="1"/>
</dbReference>
<dbReference type="GO" id="GO:0007015">
    <property type="term" value="P:actin filament organization"/>
    <property type="evidence" value="ECO:0007669"/>
    <property type="project" value="TreeGrafter"/>
</dbReference>
<dbReference type="InterPro" id="IPR036034">
    <property type="entry name" value="PDZ_sf"/>
</dbReference>
<protein>
    <submittedName>
        <fullName evidence="11">Uncharacterized protein</fullName>
    </submittedName>
</protein>
<dbReference type="CDD" id="cd00136">
    <property type="entry name" value="PDZ_canonical"/>
    <property type="match status" value="2"/>
</dbReference>
<dbReference type="GO" id="GO:0005737">
    <property type="term" value="C:cytoplasm"/>
    <property type="evidence" value="ECO:0007669"/>
    <property type="project" value="TreeGrafter"/>
</dbReference>
<gene>
    <name evidence="11" type="ORF">AB1Y20_009166</name>
</gene>
<keyword evidence="2 6" id="KW-0067">ATP-binding</keyword>
<feature type="compositionally biased region" description="Low complexity" evidence="7">
    <location>
        <begin position="1191"/>
        <end position="1206"/>
    </location>
</feature>
<feature type="domain" description="PDZ" evidence="9">
    <location>
        <begin position="1098"/>
        <end position="1149"/>
    </location>
</feature>
<evidence type="ECO:0000259" key="10">
    <source>
        <dbReference type="PROSITE" id="PS51456"/>
    </source>
</evidence>
<feature type="domain" description="PDZ" evidence="9">
    <location>
        <begin position="1228"/>
        <end position="1295"/>
    </location>
</feature>
<dbReference type="PROSITE" id="PS50096">
    <property type="entry name" value="IQ"/>
    <property type="match status" value="1"/>
</dbReference>
<evidence type="ECO:0000256" key="6">
    <source>
        <dbReference type="PROSITE-ProRule" id="PRU00782"/>
    </source>
</evidence>
<keyword evidence="5 6" id="KW-0009">Actin-binding</keyword>
<feature type="compositionally biased region" description="Basic and acidic residues" evidence="7">
    <location>
        <begin position="813"/>
        <end position="823"/>
    </location>
</feature>
<reference evidence="11 12" key="1">
    <citation type="journal article" date="2024" name="Science">
        <title>Giant polyketide synthase enzymes in the biosynthesis of giant marine polyether toxins.</title>
        <authorList>
            <person name="Fallon T.R."/>
            <person name="Shende V.V."/>
            <person name="Wierzbicki I.H."/>
            <person name="Pendleton A.L."/>
            <person name="Watervoot N.F."/>
            <person name="Auber R.P."/>
            <person name="Gonzalez D.J."/>
            <person name="Wisecaver J.H."/>
            <person name="Moore B.S."/>
        </authorList>
    </citation>
    <scope>NUCLEOTIDE SEQUENCE [LARGE SCALE GENOMIC DNA]</scope>
    <source>
        <strain evidence="11 12">12B1</strain>
    </source>
</reference>
<dbReference type="CDD" id="cd00124">
    <property type="entry name" value="MYSc"/>
    <property type="match status" value="1"/>
</dbReference>
<dbReference type="InterPro" id="IPR036020">
    <property type="entry name" value="WW_dom_sf"/>
</dbReference>
<evidence type="ECO:0000256" key="1">
    <source>
        <dbReference type="ARBA" id="ARBA00022741"/>
    </source>
</evidence>
<feature type="region of interest" description="Disordered" evidence="7">
    <location>
        <begin position="1184"/>
        <end position="1219"/>
    </location>
</feature>
<dbReference type="SMART" id="SM00242">
    <property type="entry name" value="MYSc"/>
    <property type="match status" value="1"/>
</dbReference>
<dbReference type="CDD" id="cd00201">
    <property type="entry name" value="WW"/>
    <property type="match status" value="1"/>
</dbReference>
<dbReference type="InterPro" id="IPR027417">
    <property type="entry name" value="P-loop_NTPase"/>
</dbReference>
<evidence type="ECO:0000256" key="4">
    <source>
        <dbReference type="ARBA" id="ARBA00023175"/>
    </source>
</evidence>
<evidence type="ECO:0000256" key="2">
    <source>
        <dbReference type="ARBA" id="ARBA00022840"/>
    </source>
</evidence>
<dbReference type="Gene3D" id="3.30.1470.10">
    <property type="entry name" value="Photosystem I PsaD, reaction center subunit II"/>
    <property type="match status" value="1"/>
</dbReference>
<dbReference type="PROSITE" id="PS50020">
    <property type="entry name" value="WW_DOMAIN_2"/>
    <property type="match status" value="1"/>
</dbReference>
<evidence type="ECO:0000313" key="12">
    <source>
        <dbReference type="Proteomes" id="UP001515480"/>
    </source>
</evidence>
<feature type="domain" description="WW" evidence="8">
    <location>
        <begin position="967"/>
        <end position="1000"/>
    </location>
</feature>
<feature type="region of interest" description="Disordered" evidence="7">
    <location>
        <begin position="1017"/>
        <end position="1052"/>
    </location>
</feature>
<dbReference type="SUPFAM" id="SSF52540">
    <property type="entry name" value="P-loop containing nucleoside triphosphate hydrolases"/>
    <property type="match status" value="1"/>
</dbReference>
<comment type="caution">
    <text evidence="11">The sequence shown here is derived from an EMBL/GenBank/DDBJ whole genome shotgun (WGS) entry which is preliminary data.</text>
</comment>
<sequence length="1468" mass="161752">MEKVGNFFKNVASSLLDDQEHFTDLTQVSVVDVDACLSVLSRRYDAGSIYTNCGPLLVAVNPYRQMDELYSHEQIEHYMELLPSSPHLPHVFEMAARVYRRMMASGRHQAVVISGESGAGKTETAKLLLQYFAFAASAGSPDSEQGTLRTKVMGTNPIMESLGCAQTVRNDNSSRFGKLVLIDFTKTGRLASASMKTYLLEKSRVANLSVGECTFHAFYESIAGLDAARRRECAYPTRTNAVQFFHYLKGDGATAQRRDEARDSYNFDRAQEAMAAIGLDEAQRTGISFMLAGILHLGNIDFGTGDVARVISADSREALNAAARLLQCDPTQLQSGMCTRRIKAGAEWVTSNNSAVQASEVRHGLSKQLYSAMFAWMVNHINQSLSAEAATAPQPGREGPHIAYVDIFGFEIFKTNSLEQLCINFTNEKLQRLFTSVLFDAVAKQYQEEGIEVEPIAFNDNKGVVQLIGAIPAGLLSMLSEECVFPKGSDTTYLQKVCNAHRKSAAFQEIKTSSTAFGVRHFAGEVVYTVTGFLEKNKDPVSQDLQVLMQYSESAFVSSVMRYAAEAAASAAASGGAKGSKLKSGKFRGVIDNFLTSLRSLMDTLQEGELYFIRCIKPNDTKTPGAWDRSVANRQLTTSGIVQAVATTRAGYTDHLPPAHIVSVYSFLAPEVDASSMDLETAAAILQTIGVAEEDFAVGKTKVFLRQGVLAELEIRRMEFIGQYAARVQAAIRGMTARSNFKRLLAERRRKEEERAREAAARRAEQERLRRLEEEQRRAREEEALRREKEELERRKQVQKARSLSFDKRRKKKEAEEIAREESRLTMAEVDKRADAEARKLEAEARQMERLKSEGVSLSSDQILEDERRRAEERVASAEAAGRAELSAAEAALRDSPEKPISGGFQLKLPTMTQPAPPARPAKGPLDEIAKQFVCPIEDILAYADMIGMDVVEDMDLLWIADEALQAPEPEGWEERQDPRGGIYYVNSTTDVVMLQHPVDYHYQQFYLQLKMQKKQQAAAARSGNTPRGMESPRGPSGTPRGTPRAEGAPKNMQLDLRSVSADHGSEDESKATPRGWLSRKLLTPRGSPKKETYECIQITVEVFCGDARLGLELNAYNQILSILPGSPCERHPEMQLHDRILEVDGEVLGDRLLTDVIKRAPRHTFVLERWVLPGAHSKRLSPRTLLSLGKSRATSPPPASSTSRKAGGKKPPLHPASSLTARADRFTVLMQRGAAGLGIVLDEDSVVVDMVPGGAADAQRHLETRDAPRLQIGDRIVCVDGVALSGRPLEEVIQPAMQHTFLLERLRAPPPAAAPSPRGLFKSPRAKEPPPTAPAAPAAPSRALRQITIFKESEDQRLGIRFVRDDEGFDVAEWGRSDVVLPIVAALDPNGDAARAGIETDDMVLSINGQTGLSNTQAAAQLRELTGTLKIVVRRATWRGTNASQRGNEREASPMPETPRSAMRRLV</sequence>
<dbReference type="InterPro" id="IPR001609">
    <property type="entry name" value="Myosin_head_motor_dom-like"/>
</dbReference>
<dbReference type="InterPro" id="IPR001202">
    <property type="entry name" value="WW_dom"/>
</dbReference>
<dbReference type="SMART" id="SM00456">
    <property type="entry name" value="WW"/>
    <property type="match status" value="1"/>
</dbReference>
<evidence type="ECO:0000256" key="5">
    <source>
        <dbReference type="ARBA" id="ARBA00023203"/>
    </source>
</evidence>
<dbReference type="Pfam" id="PF00063">
    <property type="entry name" value="Myosin_head"/>
    <property type="match status" value="1"/>
</dbReference>
<dbReference type="EMBL" id="JBGBPQ010000002">
    <property type="protein sequence ID" value="KAL1527781.1"/>
    <property type="molecule type" value="Genomic_DNA"/>
</dbReference>
<organism evidence="11 12">
    <name type="scientific">Prymnesium parvum</name>
    <name type="common">Toxic golden alga</name>
    <dbReference type="NCBI Taxonomy" id="97485"/>
    <lineage>
        <taxon>Eukaryota</taxon>
        <taxon>Haptista</taxon>
        <taxon>Haptophyta</taxon>
        <taxon>Prymnesiophyceae</taxon>
        <taxon>Prymnesiales</taxon>
        <taxon>Prymnesiaceae</taxon>
        <taxon>Prymnesium</taxon>
    </lineage>
</organism>
<feature type="region of interest" description="Disordered" evidence="7">
    <location>
        <begin position="1312"/>
        <end position="1342"/>
    </location>
</feature>
<feature type="region of interest" description="Actin-binding" evidence="6">
    <location>
        <begin position="598"/>
        <end position="620"/>
    </location>
</feature>
<keyword evidence="12" id="KW-1185">Reference proteome</keyword>
<proteinExistence type="inferred from homology"/>
<evidence type="ECO:0000259" key="9">
    <source>
        <dbReference type="PROSITE" id="PS50106"/>
    </source>
</evidence>
<dbReference type="GO" id="GO:0005524">
    <property type="term" value="F:ATP binding"/>
    <property type="evidence" value="ECO:0007669"/>
    <property type="project" value="UniProtKB-UniRule"/>
</dbReference>
<dbReference type="SUPFAM" id="SSF51045">
    <property type="entry name" value="WW domain"/>
    <property type="match status" value="1"/>
</dbReference>
<keyword evidence="4 6" id="KW-0505">Motor protein</keyword>
<dbReference type="Gene3D" id="2.30.42.10">
    <property type="match status" value="2"/>
</dbReference>
<feature type="region of interest" description="Disordered" evidence="7">
    <location>
        <begin position="848"/>
        <end position="871"/>
    </location>
</feature>
<dbReference type="Pfam" id="PF00595">
    <property type="entry name" value="PDZ"/>
    <property type="match status" value="1"/>
</dbReference>
<dbReference type="GO" id="GO:0016020">
    <property type="term" value="C:membrane"/>
    <property type="evidence" value="ECO:0007669"/>
    <property type="project" value="TreeGrafter"/>
</dbReference>
<evidence type="ECO:0000313" key="11">
    <source>
        <dbReference type="EMBL" id="KAL1527781.1"/>
    </source>
</evidence>
<comment type="similarity">
    <text evidence="6">Belongs to the TRAFAC class myosin-kinesin ATPase superfamily. Myosin family.</text>
</comment>
<dbReference type="InterPro" id="IPR001478">
    <property type="entry name" value="PDZ"/>
</dbReference>
<dbReference type="Gene3D" id="1.20.120.720">
    <property type="entry name" value="Myosin VI head, motor domain, U50 subdomain"/>
    <property type="match status" value="1"/>
</dbReference>
<keyword evidence="3 6" id="KW-0518">Myosin</keyword>
<feature type="region of interest" description="Disordered" evidence="7">
    <location>
        <begin position="1441"/>
        <end position="1468"/>
    </location>
</feature>
<dbReference type="GO" id="GO:0016459">
    <property type="term" value="C:myosin complex"/>
    <property type="evidence" value="ECO:0007669"/>
    <property type="project" value="UniProtKB-KW"/>
</dbReference>
<evidence type="ECO:0000259" key="8">
    <source>
        <dbReference type="PROSITE" id="PS50020"/>
    </source>
</evidence>
<dbReference type="SMART" id="SM00228">
    <property type="entry name" value="PDZ"/>
    <property type="match status" value="3"/>
</dbReference>
<dbReference type="Gene3D" id="1.20.58.530">
    <property type="match status" value="1"/>
</dbReference>